<dbReference type="SUPFAM" id="SSF52833">
    <property type="entry name" value="Thioredoxin-like"/>
    <property type="match status" value="1"/>
</dbReference>
<evidence type="ECO:0000259" key="1">
    <source>
        <dbReference type="Pfam" id="PF13192"/>
    </source>
</evidence>
<proteinExistence type="predicted"/>
<dbReference type="InterPro" id="IPR005243">
    <property type="entry name" value="THIRX-like_proc"/>
</dbReference>
<dbReference type="Gene3D" id="3.40.30.10">
    <property type="entry name" value="Glutaredoxin"/>
    <property type="match status" value="1"/>
</dbReference>
<sequence>MAEKDITRITVGRQSISLVGLRSLLEEMAESHAGRDEKEIIEYMMNHLGRQNYIPASAREEYGRAFIREFRKFTGQPYTEAPREGLDIKVLGAGCNQCDKLTQLVMEVLSENRLPGSVEHVTDYKEIAGYGLMGVPALVIDGKAYSVGTVPPKSQIEKFIARAVAEAAARTE</sequence>
<dbReference type="STRING" id="335543.Sfum_3389"/>
<protein>
    <recommendedName>
        <fullName evidence="1">Thioredoxin-like fold domain-containing protein</fullName>
    </recommendedName>
</protein>
<dbReference type="Proteomes" id="UP000001784">
    <property type="component" value="Chromosome"/>
</dbReference>
<name>A0LNR0_SYNFM</name>
<organism evidence="2 3">
    <name type="scientific">Syntrophobacter fumaroxidans (strain DSM 10017 / MPOB)</name>
    <dbReference type="NCBI Taxonomy" id="335543"/>
    <lineage>
        <taxon>Bacteria</taxon>
        <taxon>Pseudomonadati</taxon>
        <taxon>Thermodesulfobacteriota</taxon>
        <taxon>Syntrophobacteria</taxon>
        <taxon>Syntrophobacterales</taxon>
        <taxon>Syntrophobacteraceae</taxon>
        <taxon>Syntrophobacter</taxon>
    </lineage>
</organism>
<feature type="domain" description="Thioredoxin-like fold" evidence="1">
    <location>
        <begin position="87"/>
        <end position="160"/>
    </location>
</feature>
<dbReference type="EMBL" id="CP000478">
    <property type="protein sequence ID" value="ABK19062.1"/>
    <property type="molecule type" value="Genomic_DNA"/>
</dbReference>
<dbReference type="KEGG" id="sfu:Sfum_3389"/>
<reference evidence="2 3" key="1">
    <citation type="submission" date="2006-10" db="EMBL/GenBank/DDBJ databases">
        <title>Complete sequence of Syntrophobacter fumaroxidans MPOB.</title>
        <authorList>
            <consortium name="US DOE Joint Genome Institute"/>
            <person name="Copeland A."/>
            <person name="Lucas S."/>
            <person name="Lapidus A."/>
            <person name="Barry K."/>
            <person name="Detter J.C."/>
            <person name="Glavina del Rio T."/>
            <person name="Hammon N."/>
            <person name="Israni S."/>
            <person name="Pitluck S."/>
            <person name="Goltsman E.G."/>
            <person name="Martinez M."/>
            <person name="Schmutz J."/>
            <person name="Larimer F."/>
            <person name="Land M."/>
            <person name="Hauser L."/>
            <person name="Kyrpides N."/>
            <person name="Kim E."/>
            <person name="Boone D.R."/>
            <person name="Brockman F."/>
            <person name="Culley D."/>
            <person name="Ferry J."/>
            <person name="Gunsalus R."/>
            <person name="McInerney M.J."/>
            <person name="Morrison M."/>
            <person name="Plugge C."/>
            <person name="Rohlin L."/>
            <person name="Scholten J."/>
            <person name="Sieber J."/>
            <person name="Stams A.J.M."/>
            <person name="Worm P."/>
            <person name="Henstra A.M."/>
            <person name="Richardson P."/>
        </authorList>
    </citation>
    <scope>NUCLEOTIDE SEQUENCE [LARGE SCALE GENOMIC DNA]</scope>
    <source>
        <strain evidence="3">DSM 10017 / MPOB</strain>
    </source>
</reference>
<dbReference type="InParanoid" id="A0LNR0"/>
<dbReference type="InterPro" id="IPR012336">
    <property type="entry name" value="Thioredoxin-like_fold"/>
</dbReference>
<evidence type="ECO:0000313" key="3">
    <source>
        <dbReference type="Proteomes" id="UP000001784"/>
    </source>
</evidence>
<dbReference type="Pfam" id="PF13192">
    <property type="entry name" value="Thioredoxin_3"/>
    <property type="match status" value="1"/>
</dbReference>
<dbReference type="InterPro" id="IPR036249">
    <property type="entry name" value="Thioredoxin-like_sf"/>
</dbReference>
<dbReference type="HOGENOM" id="CLU_1537599_0_0_7"/>
<gene>
    <name evidence="2" type="ordered locus">Sfum_3389</name>
</gene>
<dbReference type="PANTHER" id="PTHR36450:SF1">
    <property type="entry name" value="THIOREDOXIN"/>
    <property type="match status" value="1"/>
</dbReference>
<keyword evidence="3" id="KW-1185">Reference proteome</keyword>
<dbReference type="RefSeq" id="WP_011700187.1">
    <property type="nucleotide sequence ID" value="NC_008554.1"/>
</dbReference>
<evidence type="ECO:0000313" key="2">
    <source>
        <dbReference type="EMBL" id="ABK19062.1"/>
    </source>
</evidence>
<dbReference type="AlphaFoldDB" id="A0LNR0"/>
<dbReference type="NCBIfam" id="TIGR00412">
    <property type="entry name" value="redox_disulf_2"/>
    <property type="match status" value="1"/>
</dbReference>
<dbReference type="eggNOG" id="COG0526">
    <property type="taxonomic scope" value="Bacteria"/>
</dbReference>
<accession>A0LNR0</accession>
<dbReference type="PANTHER" id="PTHR36450">
    <property type="entry name" value="THIOREDOXIN"/>
    <property type="match status" value="1"/>
</dbReference>